<dbReference type="EMBL" id="BAAALD010000106">
    <property type="protein sequence ID" value="GAA1118047.1"/>
    <property type="molecule type" value="Genomic_DNA"/>
</dbReference>
<comment type="pathway">
    <text evidence="1">Carbohydrate metabolism; tricarboxylic acid cycle.</text>
</comment>
<dbReference type="Proteomes" id="UP001499987">
    <property type="component" value="Unassembled WGS sequence"/>
</dbReference>
<dbReference type="PANTHER" id="PTHR11739:SF23">
    <property type="entry name" value="CITRATE SYNTHASE 2-RELATED"/>
    <property type="match status" value="1"/>
</dbReference>
<gene>
    <name evidence="3" type="ORF">GCM10009663_67610</name>
</gene>
<evidence type="ECO:0000256" key="1">
    <source>
        <dbReference type="ARBA" id="ARBA00005163"/>
    </source>
</evidence>
<comment type="caution">
    <text evidence="3">The sequence shown here is derived from an EMBL/GenBank/DDBJ whole genome shotgun (WGS) entry which is preliminary data.</text>
</comment>
<accession>A0ABN1U583</accession>
<dbReference type="PANTHER" id="PTHR11739">
    <property type="entry name" value="CITRATE SYNTHASE"/>
    <property type="match status" value="1"/>
</dbReference>
<evidence type="ECO:0000313" key="4">
    <source>
        <dbReference type="Proteomes" id="UP001499987"/>
    </source>
</evidence>
<organism evidence="3 4">
    <name type="scientific">Kitasatospora arboriphila</name>
    <dbReference type="NCBI Taxonomy" id="258052"/>
    <lineage>
        <taxon>Bacteria</taxon>
        <taxon>Bacillati</taxon>
        <taxon>Actinomycetota</taxon>
        <taxon>Actinomycetes</taxon>
        <taxon>Kitasatosporales</taxon>
        <taxon>Streptomycetaceae</taxon>
        <taxon>Kitasatospora</taxon>
    </lineage>
</organism>
<proteinExistence type="predicted"/>
<dbReference type="InterPro" id="IPR002020">
    <property type="entry name" value="Citrate_synthase"/>
</dbReference>
<protein>
    <recommendedName>
        <fullName evidence="2">citrate synthase (unknown stereospecificity)</fullName>
        <ecNumber evidence="2">2.3.3.16</ecNumber>
    </recommendedName>
</protein>
<dbReference type="Pfam" id="PF00285">
    <property type="entry name" value="Citrate_synt"/>
    <property type="match status" value="1"/>
</dbReference>
<dbReference type="RefSeq" id="WP_344627538.1">
    <property type="nucleotide sequence ID" value="NZ_BAAALD010000106.1"/>
</dbReference>
<sequence length="335" mass="34859">MPDLTVPDPTTPALTALDPAALDPAELIGRHTFDEVWGILVDGRPWPGLGPGEPLTLPVRHGDVRVDTQNSLAGLGPAWGLGPLHDIGDEQAREDLERATTATHTFVAQSVRGLHLPAVPHWAIEAGGSAAERFLLRWRGTAEPQHVRAVDAYWCSVAVHPVDTATTTARLIASTGADVATCLSTAVAAMAGPRHRAVPAAVLRLVAEAEHGADVRAVARAALVDGEALPLFAAPAAGPAARRARALRAAAVRTAAPRDEAAARLEEAVAELLAEGGAAPATTAAGPEYWAAVLLDSADVPVHLFTALAICGRTADWSAHILDQKRTRRPVPTAA</sequence>
<dbReference type="InterPro" id="IPR016142">
    <property type="entry name" value="Citrate_synth-like_lrg_a-sub"/>
</dbReference>
<dbReference type="Gene3D" id="1.10.580.10">
    <property type="entry name" value="Citrate Synthase, domain 1"/>
    <property type="match status" value="1"/>
</dbReference>
<name>A0ABN1U583_9ACTN</name>
<reference evidence="3 4" key="1">
    <citation type="journal article" date="2019" name="Int. J. Syst. Evol. Microbiol.">
        <title>The Global Catalogue of Microorganisms (GCM) 10K type strain sequencing project: providing services to taxonomists for standard genome sequencing and annotation.</title>
        <authorList>
            <consortium name="The Broad Institute Genomics Platform"/>
            <consortium name="The Broad Institute Genome Sequencing Center for Infectious Disease"/>
            <person name="Wu L."/>
            <person name="Ma J."/>
        </authorList>
    </citation>
    <scope>NUCLEOTIDE SEQUENCE [LARGE SCALE GENOMIC DNA]</scope>
    <source>
        <strain evidence="3 4">JCM 13002</strain>
    </source>
</reference>
<dbReference type="InterPro" id="IPR016143">
    <property type="entry name" value="Citrate_synth-like_sm_a-sub"/>
</dbReference>
<evidence type="ECO:0000256" key="2">
    <source>
        <dbReference type="ARBA" id="ARBA00012972"/>
    </source>
</evidence>
<keyword evidence="4" id="KW-1185">Reference proteome</keyword>
<dbReference type="Gene3D" id="1.10.230.10">
    <property type="entry name" value="Cytochrome P450-Terp, domain 2"/>
    <property type="match status" value="1"/>
</dbReference>
<dbReference type="InterPro" id="IPR036969">
    <property type="entry name" value="Citrate_synthase_sf"/>
</dbReference>
<dbReference type="SUPFAM" id="SSF48256">
    <property type="entry name" value="Citrate synthase"/>
    <property type="match status" value="1"/>
</dbReference>
<dbReference type="EC" id="2.3.3.16" evidence="2"/>
<evidence type="ECO:0000313" key="3">
    <source>
        <dbReference type="EMBL" id="GAA1118047.1"/>
    </source>
</evidence>